<organism evidence="2">
    <name type="scientific">Acididesulfobacillus acetoxydans</name>
    <dbReference type="NCBI Taxonomy" id="1561005"/>
    <lineage>
        <taxon>Bacteria</taxon>
        <taxon>Bacillati</taxon>
        <taxon>Bacillota</taxon>
        <taxon>Clostridia</taxon>
        <taxon>Eubacteriales</taxon>
        <taxon>Peptococcaceae</taxon>
        <taxon>Acididesulfobacillus</taxon>
    </lineage>
</organism>
<reference evidence="3" key="1">
    <citation type="submission" date="2014-11" db="EMBL/GenBank/DDBJ databases">
        <authorList>
            <person name="Hornung B.V."/>
        </authorList>
    </citation>
    <scope>NUCLEOTIDE SEQUENCE</scope>
    <source>
        <strain evidence="3">INE</strain>
    </source>
</reference>
<dbReference type="AlphaFoldDB" id="A0A8S0XAC3"/>
<keyword evidence="4" id="KW-1185">Reference proteome</keyword>
<reference evidence="2" key="2">
    <citation type="submission" date="2020-01" db="EMBL/GenBank/DDBJ databases">
        <authorList>
            <person name="Hornung B."/>
        </authorList>
    </citation>
    <scope>NUCLEOTIDE SEQUENCE</scope>
    <source>
        <strain evidence="2">PacBioINE</strain>
    </source>
</reference>
<dbReference type="KEGG" id="aacx:DEACI_0313"/>
<sequence>MEIVGDCWGRKELSDCLGVRKLSAIRMTGYDRALLELRTKSGELAVAVQGLLRRAVEVVRSGSGEPVDWRTADDRVDRLRDAIVERCFTIMSLQQLRTQDLRWILGYQRIAQELERIADYACDLAELSCLHPEGVWPESILAMVRDLLGMFEYLVPVLLGEREIDRDLDEQDDALDRTYNELQQEILAAGRQRPGDGSLAFSLILARTMERMGDHAVNVAEMLVYIKTGQRRLTQRERTPGQSDKGRAGGE</sequence>
<dbReference type="Pfam" id="PF01895">
    <property type="entry name" value="PhoU"/>
    <property type="match status" value="2"/>
</dbReference>
<evidence type="ECO:0000313" key="4">
    <source>
        <dbReference type="Proteomes" id="UP001071230"/>
    </source>
</evidence>
<evidence type="ECO:0000313" key="2">
    <source>
        <dbReference type="EMBL" id="CAA7599686.1"/>
    </source>
</evidence>
<dbReference type="Proteomes" id="UP000836597">
    <property type="component" value="Chromosome"/>
</dbReference>
<feature type="domain" description="PhoU" evidence="1">
    <location>
        <begin position="143"/>
        <end position="222"/>
    </location>
</feature>
<evidence type="ECO:0000313" key="3">
    <source>
        <dbReference type="EMBL" id="CEJ06238.1"/>
    </source>
</evidence>
<protein>
    <submittedName>
        <fullName evidence="2">PhoU domain protein</fullName>
    </submittedName>
    <submittedName>
        <fullName evidence="3">Phosphate-specific transport system accessory protein PhoU</fullName>
    </submittedName>
</protein>
<dbReference type="InterPro" id="IPR026022">
    <property type="entry name" value="PhoU_dom"/>
</dbReference>
<proteinExistence type="predicted"/>
<feature type="domain" description="PhoU" evidence="1">
    <location>
        <begin position="44"/>
        <end position="127"/>
    </location>
</feature>
<dbReference type="Gene3D" id="1.20.58.220">
    <property type="entry name" value="Phosphate transport system protein phou homolog 2, domain 2"/>
    <property type="match status" value="1"/>
</dbReference>
<dbReference type="EMBL" id="LR746496">
    <property type="protein sequence ID" value="CAA7599686.1"/>
    <property type="molecule type" value="Genomic_DNA"/>
</dbReference>
<dbReference type="InterPro" id="IPR028366">
    <property type="entry name" value="PhoU"/>
</dbReference>
<dbReference type="GO" id="GO:0030643">
    <property type="term" value="P:intracellular phosphate ion homeostasis"/>
    <property type="evidence" value="ECO:0007669"/>
    <property type="project" value="InterPro"/>
</dbReference>
<dbReference type="SUPFAM" id="SSF109755">
    <property type="entry name" value="PhoU-like"/>
    <property type="match status" value="1"/>
</dbReference>
<evidence type="ECO:0000259" key="1">
    <source>
        <dbReference type="Pfam" id="PF01895"/>
    </source>
</evidence>
<dbReference type="Proteomes" id="UP001071230">
    <property type="component" value="Unassembled WGS sequence"/>
</dbReference>
<gene>
    <name evidence="2" type="ORF">DEACI_0313</name>
    <name evidence="3" type="ORF">DEACI_0686</name>
</gene>
<dbReference type="PANTHER" id="PTHR42930:SF3">
    <property type="entry name" value="PHOSPHATE-SPECIFIC TRANSPORT SYSTEM ACCESSORY PROTEIN PHOU"/>
    <property type="match status" value="1"/>
</dbReference>
<dbReference type="InterPro" id="IPR038078">
    <property type="entry name" value="PhoU-like_sf"/>
</dbReference>
<name>A0A8S0XAC3_9FIRM</name>
<dbReference type="EMBL" id="CDGJ01000019">
    <property type="protein sequence ID" value="CEJ06238.1"/>
    <property type="molecule type" value="Genomic_DNA"/>
</dbReference>
<accession>A0A8S0XAC3</accession>
<dbReference type="PANTHER" id="PTHR42930">
    <property type="entry name" value="PHOSPHATE-SPECIFIC TRANSPORT SYSTEM ACCESSORY PROTEIN PHOU"/>
    <property type="match status" value="1"/>
</dbReference>
<dbReference type="GO" id="GO:0045936">
    <property type="term" value="P:negative regulation of phosphate metabolic process"/>
    <property type="evidence" value="ECO:0007669"/>
    <property type="project" value="InterPro"/>
</dbReference>